<dbReference type="EMBL" id="JADBEL010000001">
    <property type="protein sequence ID" value="MBE1553023.1"/>
    <property type="molecule type" value="Genomic_DNA"/>
</dbReference>
<keyword evidence="3" id="KW-1185">Reference proteome</keyword>
<comment type="caution">
    <text evidence="2">The sequence shown here is derived from an EMBL/GenBank/DDBJ whole genome shotgun (WGS) entry which is preliminary data.</text>
</comment>
<name>A0A927R2U3_9BACL</name>
<dbReference type="PIRSF" id="PIRSF030802">
    <property type="entry name" value="UCP030802"/>
    <property type="match status" value="1"/>
</dbReference>
<evidence type="ECO:0000313" key="3">
    <source>
        <dbReference type="Proteomes" id="UP000658225"/>
    </source>
</evidence>
<keyword evidence="2" id="KW-0378">Hydrolase</keyword>
<proteinExistence type="predicted"/>
<protein>
    <submittedName>
        <fullName evidence="2">Hydroxymethylpyrimidine pyrophosphatase-like HAD family hydrolase</fullName>
    </submittedName>
</protein>
<evidence type="ECO:0000313" key="2">
    <source>
        <dbReference type="EMBL" id="MBE1553023.1"/>
    </source>
</evidence>
<organism evidence="2 3">
    <name type="scientific">Sporosarcina limicola</name>
    <dbReference type="NCBI Taxonomy" id="34101"/>
    <lineage>
        <taxon>Bacteria</taxon>
        <taxon>Bacillati</taxon>
        <taxon>Bacillota</taxon>
        <taxon>Bacilli</taxon>
        <taxon>Bacillales</taxon>
        <taxon>Caryophanaceae</taxon>
        <taxon>Sporosarcina</taxon>
    </lineage>
</organism>
<gene>
    <name evidence="2" type="ORF">H4683_000092</name>
</gene>
<accession>A0A927R2U3</accession>
<dbReference type="RefSeq" id="WP_192596857.1">
    <property type="nucleotide sequence ID" value="NZ_JADBEL010000001.1"/>
</dbReference>
<evidence type="ECO:0000259" key="1">
    <source>
        <dbReference type="Pfam" id="PF05116"/>
    </source>
</evidence>
<sequence>MMFSSDLDGTLIYSHRSLSRGQQDVPVRNIERYNGREITFMTEKAIALLKELSEEMMFVPVTTRTVEQYNRISLFWEEIRPAYAITCNGGVVLKDGEVDLYWQDHISAKIDRSTISVEDVKRRIEETSDESWLESIRVVDRFFVYLIIKPELAPVERLDDYSEWATKHGWVFSLQGRRVYFIPTFINKWDAVRYLAIKEGKKTVFTAGDSHLDVCLIEQSQFGLIPRHGEAAANYGHLGLTQKEGILAAEEIIETMLSKRLESDFNLR</sequence>
<reference evidence="2" key="1">
    <citation type="submission" date="2020-10" db="EMBL/GenBank/DDBJ databases">
        <title>Genomic Encyclopedia of Type Strains, Phase IV (KMG-IV): sequencing the most valuable type-strain genomes for metagenomic binning, comparative biology and taxonomic classification.</title>
        <authorList>
            <person name="Goeker M."/>
        </authorList>
    </citation>
    <scope>NUCLEOTIDE SEQUENCE</scope>
    <source>
        <strain evidence="2">DSM 13886</strain>
    </source>
</reference>
<dbReference type="GO" id="GO:0016787">
    <property type="term" value="F:hydrolase activity"/>
    <property type="evidence" value="ECO:0007669"/>
    <property type="project" value="UniProtKB-KW"/>
</dbReference>
<dbReference type="Pfam" id="PF05116">
    <property type="entry name" value="S6PP"/>
    <property type="match status" value="1"/>
</dbReference>
<dbReference type="InterPro" id="IPR036412">
    <property type="entry name" value="HAD-like_sf"/>
</dbReference>
<dbReference type="SUPFAM" id="SSF56784">
    <property type="entry name" value="HAD-like"/>
    <property type="match status" value="1"/>
</dbReference>
<feature type="domain" description="Sucrose phosphatase-like" evidence="1">
    <location>
        <begin position="47"/>
        <end position="225"/>
    </location>
</feature>
<dbReference type="InterPro" id="IPR006380">
    <property type="entry name" value="SPP-like_dom"/>
</dbReference>
<dbReference type="Proteomes" id="UP000658225">
    <property type="component" value="Unassembled WGS sequence"/>
</dbReference>
<dbReference type="Gene3D" id="3.40.50.1000">
    <property type="entry name" value="HAD superfamily/HAD-like"/>
    <property type="match status" value="1"/>
</dbReference>
<dbReference type="InterPro" id="IPR023214">
    <property type="entry name" value="HAD_sf"/>
</dbReference>
<dbReference type="InterPro" id="IPR024197">
    <property type="entry name" value="TPP-like"/>
</dbReference>
<dbReference type="AlphaFoldDB" id="A0A927R2U3"/>